<dbReference type="OrthoDB" id="3226552at2759"/>
<name>A0A401H4K6_9APHY</name>
<dbReference type="InParanoid" id="A0A401H4K6"/>
<protein>
    <submittedName>
        <fullName evidence="2">Uncharacterized protein</fullName>
    </submittedName>
</protein>
<evidence type="ECO:0000313" key="3">
    <source>
        <dbReference type="Proteomes" id="UP000287166"/>
    </source>
</evidence>
<evidence type="ECO:0000256" key="1">
    <source>
        <dbReference type="SAM" id="MobiDB-lite"/>
    </source>
</evidence>
<proteinExistence type="predicted"/>
<reference evidence="2 3" key="1">
    <citation type="journal article" date="2018" name="Sci. Rep.">
        <title>Genome sequence of the cauliflower mushroom Sparassis crispa (Hanabiratake) and its association with beneficial usage.</title>
        <authorList>
            <person name="Kiyama R."/>
            <person name="Furutani Y."/>
            <person name="Kawaguchi K."/>
            <person name="Nakanishi T."/>
        </authorList>
    </citation>
    <scope>NUCLEOTIDE SEQUENCE [LARGE SCALE GENOMIC DNA]</scope>
</reference>
<accession>A0A401H4K6</accession>
<dbReference type="AlphaFoldDB" id="A0A401H4K6"/>
<dbReference type="RefSeq" id="XP_027620244.1">
    <property type="nucleotide sequence ID" value="XM_027764443.1"/>
</dbReference>
<feature type="compositionally biased region" description="Low complexity" evidence="1">
    <location>
        <begin position="302"/>
        <end position="326"/>
    </location>
</feature>
<gene>
    <name evidence="2" type="ORF">SCP_1503390</name>
</gene>
<comment type="caution">
    <text evidence="2">The sequence shown here is derived from an EMBL/GenBank/DDBJ whole genome shotgun (WGS) entry which is preliminary data.</text>
</comment>
<keyword evidence="3" id="KW-1185">Reference proteome</keyword>
<sequence>MTQILHVPSSDHRWSEMVPPHTALTFAAVWDPLEGMITFSGAHLLDSASATGPNAVASEAPRDAFDSQSQVLTIDALAQALASTAPSTAFMLDNYYSDGYDTQTIDYSSVVPHWVSYPPGTKLSPPSPAFASSIALGVSPPSLLQGNESDYRVLLRTCIEHARLAHSRRQRSEYPRLKTPEICIETATVTDRGDPVVDEGFCESVRLTSRGSFGTAPVLVDLNLKSAFSVTTTSTTNYVEVDFPPDTESALACAGGAAPHDAEVRSSSSWTALNGLERFCFTAPFEQQRRRLKKHRSDGRRSPLVSMHSRSSSSSSSSNSAPASPAEVLAREHYNHVSPSSPPCSPATHSPPLPLPLLNRRKPKANKAEGCCPKTRLFDRLGRVMRHDDEEGWVCVDVTQIVTQRLI</sequence>
<dbReference type="EMBL" id="BFAD01000015">
    <property type="protein sequence ID" value="GBE89331.1"/>
    <property type="molecule type" value="Genomic_DNA"/>
</dbReference>
<feature type="region of interest" description="Disordered" evidence="1">
    <location>
        <begin position="290"/>
        <end position="368"/>
    </location>
</feature>
<organism evidence="2 3">
    <name type="scientific">Sparassis crispa</name>
    <dbReference type="NCBI Taxonomy" id="139825"/>
    <lineage>
        <taxon>Eukaryota</taxon>
        <taxon>Fungi</taxon>
        <taxon>Dikarya</taxon>
        <taxon>Basidiomycota</taxon>
        <taxon>Agaricomycotina</taxon>
        <taxon>Agaricomycetes</taxon>
        <taxon>Polyporales</taxon>
        <taxon>Sparassidaceae</taxon>
        <taxon>Sparassis</taxon>
    </lineage>
</organism>
<evidence type="ECO:0000313" key="2">
    <source>
        <dbReference type="EMBL" id="GBE89331.1"/>
    </source>
</evidence>
<dbReference type="Proteomes" id="UP000287166">
    <property type="component" value="Unassembled WGS sequence"/>
</dbReference>
<feature type="compositionally biased region" description="Pro residues" evidence="1">
    <location>
        <begin position="340"/>
        <end position="355"/>
    </location>
</feature>
<dbReference type="GeneID" id="38786248"/>